<dbReference type="Pfam" id="PF13620">
    <property type="entry name" value="CarboxypepD_reg"/>
    <property type="match status" value="1"/>
</dbReference>
<feature type="chain" id="PRO_5017665928" description="DUF4214 domain-containing protein" evidence="2">
    <location>
        <begin position="30"/>
        <end position="515"/>
    </location>
</feature>
<reference evidence="4 5" key="1">
    <citation type="submission" date="2017-04" db="EMBL/GenBank/DDBJ databases">
        <title>Comparative genome analysis of Subtercola boreus.</title>
        <authorList>
            <person name="Cho Y.-J."/>
            <person name="Cho A."/>
            <person name="Kim O.-S."/>
            <person name="Lee J.-I."/>
        </authorList>
    </citation>
    <scope>NUCLEOTIDE SEQUENCE [LARGE SCALE GENOMIC DNA]</scope>
    <source>
        <strain evidence="4 5">P28004</strain>
    </source>
</reference>
<dbReference type="AlphaFoldDB" id="A0A3E0W6T5"/>
<feature type="compositionally biased region" description="Low complexity" evidence="1">
    <location>
        <begin position="67"/>
        <end position="77"/>
    </location>
</feature>
<dbReference type="InterPro" id="IPR025282">
    <property type="entry name" value="DUF4214"/>
</dbReference>
<dbReference type="SUPFAM" id="SSF49452">
    <property type="entry name" value="Starch-binding domain-like"/>
    <property type="match status" value="1"/>
</dbReference>
<dbReference type="InterPro" id="IPR013784">
    <property type="entry name" value="Carb-bd-like_fold"/>
</dbReference>
<feature type="signal peptide" evidence="2">
    <location>
        <begin position="1"/>
        <end position="29"/>
    </location>
</feature>
<dbReference type="EMBL" id="NBXE01000034">
    <property type="protein sequence ID" value="RFA25249.1"/>
    <property type="molecule type" value="Genomic_DNA"/>
</dbReference>
<accession>A0A3E0W6T5</accession>
<evidence type="ECO:0000256" key="1">
    <source>
        <dbReference type="SAM" id="MobiDB-lite"/>
    </source>
</evidence>
<feature type="region of interest" description="Disordered" evidence="1">
    <location>
        <begin position="56"/>
        <end position="87"/>
    </location>
</feature>
<dbReference type="Proteomes" id="UP000257080">
    <property type="component" value="Unassembled WGS sequence"/>
</dbReference>
<protein>
    <recommendedName>
        <fullName evidence="3">DUF4214 domain-containing protein</fullName>
    </recommendedName>
</protein>
<comment type="caution">
    <text evidence="4">The sequence shown here is derived from an EMBL/GenBank/DDBJ whole genome shotgun (WGS) entry which is preliminary data.</text>
</comment>
<evidence type="ECO:0000313" key="4">
    <source>
        <dbReference type="EMBL" id="RFA25249.1"/>
    </source>
</evidence>
<name>A0A3E0W6T5_9MICO</name>
<evidence type="ECO:0000313" key="5">
    <source>
        <dbReference type="Proteomes" id="UP000257080"/>
    </source>
</evidence>
<dbReference type="Gene3D" id="2.60.40.1120">
    <property type="entry name" value="Carboxypeptidase-like, regulatory domain"/>
    <property type="match status" value="1"/>
</dbReference>
<feature type="domain" description="DUF4214" evidence="3">
    <location>
        <begin position="299"/>
        <end position="354"/>
    </location>
</feature>
<dbReference type="Pfam" id="PF13946">
    <property type="entry name" value="DUF4214"/>
    <property type="match status" value="2"/>
</dbReference>
<gene>
    <name evidence="4" type="ORF">B7R25_14470</name>
</gene>
<organism evidence="4 5">
    <name type="scientific">Subtercola boreus</name>
    <dbReference type="NCBI Taxonomy" id="120213"/>
    <lineage>
        <taxon>Bacteria</taxon>
        <taxon>Bacillati</taxon>
        <taxon>Actinomycetota</taxon>
        <taxon>Actinomycetes</taxon>
        <taxon>Micrococcales</taxon>
        <taxon>Microbacteriaceae</taxon>
        <taxon>Subtercola</taxon>
    </lineage>
</organism>
<dbReference type="Gene3D" id="1.10.3130.20">
    <property type="entry name" value="Phycobilisome linker domain"/>
    <property type="match status" value="1"/>
</dbReference>
<feature type="domain" description="DUF4214" evidence="3">
    <location>
        <begin position="359"/>
        <end position="405"/>
    </location>
</feature>
<sequence>MRGIVKKFTAAIAAIVIVGAGFSATPAFATEPVGQPVPLSAQSDRPAAGYTETITPATHPLDLPKGATDAAAAKQAASPNGSTDAVGTGSITGRVVSSVSGSPVSGADVAVLTFTADGDVAFFDTVTADGDGRYTVPGLTADTYWLQFADVKGSLGLQWWGATILNPYGTSVAVADGQARTADWTMSPSGVVQGTVTCEQCTGAPDPAHTSVSIDVPDPNQANHWNRVAELPIDGDGNYISYVIFANTPSYPRYLTFAFNDGSSVHSPVSFGDPFVVTGNGKVTSNVLISHLINPIPGFGDEYGVADNSVVNALYYDFLNRLPSVGEATGWVRLLYNGTPPSAVADGFVNSDEYRLIRIDAAYKNILGRGADAKGRADWLNNMKAGRITTDDIETSFYASQEYLTNHGGTNTSFAAALYKDLLHRDGSPSDWAFWGNLAATRGRDWVIKQFWNERETIGERVTLMYEKYLGRTPDAEGLQHWVNVALAIGDSGLRSGLTSNQEYFIRAQYRYSEV</sequence>
<dbReference type="GO" id="GO:0030246">
    <property type="term" value="F:carbohydrate binding"/>
    <property type="evidence" value="ECO:0007669"/>
    <property type="project" value="InterPro"/>
</dbReference>
<evidence type="ECO:0000259" key="3">
    <source>
        <dbReference type="Pfam" id="PF13946"/>
    </source>
</evidence>
<evidence type="ECO:0000256" key="2">
    <source>
        <dbReference type="SAM" id="SignalP"/>
    </source>
</evidence>
<keyword evidence="2" id="KW-0732">Signal</keyword>
<dbReference type="OrthoDB" id="5124970at2"/>
<proteinExistence type="predicted"/>
<dbReference type="InterPro" id="IPR038255">
    <property type="entry name" value="PBS_linker_sf"/>
</dbReference>